<dbReference type="PANTHER" id="PTHR30561:SF1">
    <property type="entry name" value="MULTIDRUG TRANSPORTER EMRE"/>
    <property type="match status" value="1"/>
</dbReference>
<dbReference type="Gene3D" id="1.10.3730.20">
    <property type="match status" value="1"/>
</dbReference>
<evidence type="ECO:0000256" key="7">
    <source>
        <dbReference type="ARBA" id="ARBA00038032"/>
    </source>
</evidence>
<dbReference type="AlphaFoldDB" id="E6UZ41"/>
<dbReference type="PANTHER" id="PTHR30561">
    <property type="entry name" value="SMR FAMILY PROTON-DEPENDENT DRUG EFFLUX TRANSPORTER SUGE"/>
    <property type="match status" value="1"/>
</dbReference>
<dbReference type="InterPro" id="IPR037185">
    <property type="entry name" value="EmrE-like"/>
</dbReference>
<dbReference type="Proteomes" id="UP000008917">
    <property type="component" value="Chromosome"/>
</dbReference>
<evidence type="ECO:0000313" key="10">
    <source>
        <dbReference type="EMBL" id="ADU34370.1"/>
    </source>
</evidence>
<comment type="subcellular location">
    <subcellularLocation>
        <location evidence="1 8">Cell membrane</location>
        <topology evidence="1 8">Multi-pass membrane protein</topology>
    </subcellularLocation>
</comment>
<name>E6UZ41_VARPE</name>
<reference evidence="11" key="1">
    <citation type="submission" date="2010-12" db="EMBL/GenBank/DDBJ databases">
        <title>Complete sequence of Variovorax paradoxus EPS.</title>
        <authorList>
            <consortium name="US DOE Joint Genome Institute"/>
            <person name="Lucas S."/>
            <person name="Copeland A."/>
            <person name="Lapidus A."/>
            <person name="Cheng J.-F."/>
            <person name="Goodwin L."/>
            <person name="Pitluck S."/>
            <person name="Teshima H."/>
            <person name="Detter J.C."/>
            <person name="Han C."/>
            <person name="Tapia R."/>
            <person name="Land M."/>
            <person name="Hauser L."/>
            <person name="Kyrpides N."/>
            <person name="Ivanova N."/>
            <person name="Ovchinnikova G."/>
            <person name="Orwin P."/>
            <person name="Han J.-I.G."/>
            <person name="Woyke T."/>
        </authorList>
    </citation>
    <scope>NUCLEOTIDE SEQUENCE [LARGE SCALE GENOMIC DNA]</scope>
    <source>
        <strain evidence="11">EPS</strain>
    </source>
</reference>
<evidence type="ECO:0000256" key="4">
    <source>
        <dbReference type="ARBA" id="ARBA00022692"/>
    </source>
</evidence>
<dbReference type="GO" id="GO:0005886">
    <property type="term" value="C:plasma membrane"/>
    <property type="evidence" value="ECO:0007669"/>
    <property type="project" value="UniProtKB-SubCell"/>
</dbReference>
<gene>
    <name evidence="10" type="ordered locus">Varpa_0148</name>
</gene>
<keyword evidence="3" id="KW-1003">Cell membrane</keyword>
<dbReference type="FunFam" id="1.10.3730.20:FF:000001">
    <property type="entry name" value="Quaternary ammonium compound resistance transporter SugE"/>
    <property type="match status" value="1"/>
</dbReference>
<comment type="similarity">
    <text evidence="7 8">Belongs to the drug/metabolite transporter (DMT) superfamily. Small multidrug resistance (SMR) (TC 2.A.7.1) family.</text>
</comment>
<protein>
    <submittedName>
        <fullName evidence="10">Small multidrug resistance protein</fullName>
    </submittedName>
</protein>
<dbReference type="OrthoDB" id="9808638at2"/>
<evidence type="ECO:0000256" key="2">
    <source>
        <dbReference type="ARBA" id="ARBA00022448"/>
    </source>
</evidence>
<dbReference type="Pfam" id="PF00893">
    <property type="entry name" value="Multi_Drug_Res"/>
    <property type="match status" value="1"/>
</dbReference>
<dbReference type="KEGG" id="vpe:Varpa_0148"/>
<sequence>MGTQAFSWLVLAMSVAAEVAGTIALRYADGFSRPLPSLVVGVSYAIAIWLMAIAVRHLEIGMAYAIWAGGGAALIALTGVVWFGESMTPSRAIGVTMIIIGVVVLNLETR</sequence>
<evidence type="ECO:0000256" key="6">
    <source>
        <dbReference type="ARBA" id="ARBA00023136"/>
    </source>
</evidence>
<feature type="transmembrane region" description="Helical" evidence="9">
    <location>
        <begin position="90"/>
        <end position="107"/>
    </location>
</feature>
<feature type="transmembrane region" description="Helical" evidence="9">
    <location>
        <begin position="62"/>
        <end position="84"/>
    </location>
</feature>
<reference evidence="10 11" key="2">
    <citation type="journal article" date="2013" name="Genome Announc.">
        <title>Genome of the Root-Associated Plant Growth-Promoting Bacterium Variovorax paradoxus Strain EPS.</title>
        <authorList>
            <person name="Han J.I."/>
            <person name="Spain J.C."/>
            <person name="Leadbetter J.R."/>
            <person name="Ovchinnikova G."/>
            <person name="Goodwin L.A."/>
            <person name="Han C.S."/>
            <person name="Woyke T."/>
            <person name="Davenport K.W."/>
            <person name="Orwin P.M."/>
        </authorList>
    </citation>
    <scope>NUCLEOTIDE SEQUENCE [LARGE SCALE GENOMIC DNA]</scope>
    <source>
        <strain evidence="10 11">EPS</strain>
    </source>
</reference>
<dbReference type="InterPro" id="IPR000390">
    <property type="entry name" value="Small_drug/metabolite_transptr"/>
</dbReference>
<proteinExistence type="inferred from homology"/>
<dbReference type="GO" id="GO:1990961">
    <property type="term" value="P:xenobiotic detoxification by transmembrane export across the plasma membrane"/>
    <property type="evidence" value="ECO:0007669"/>
    <property type="project" value="UniProtKB-ARBA"/>
</dbReference>
<dbReference type="EMBL" id="CP002417">
    <property type="protein sequence ID" value="ADU34370.1"/>
    <property type="molecule type" value="Genomic_DNA"/>
</dbReference>
<evidence type="ECO:0000256" key="1">
    <source>
        <dbReference type="ARBA" id="ARBA00004651"/>
    </source>
</evidence>
<dbReference type="RefSeq" id="WP_013538617.1">
    <property type="nucleotide sequence ID" value="NC_014931.1"/>
</dbReference>
<evidence type="ECO:0000256" key="9">
    <source>
        <dbReference type="SAM" id="Phobius"/>
    </source>
</evidence>
<feature type="transmembrane region" description="Helical" evidence="9">
    <location>
        <begin position="34"/>
        <end position="55"/>
    </location>
</feature>
<organism evidence="10 11">
    <name type="scientific">Variovorax paradoxus (strain EPS)</name>
    <dbReference type="NCBI Taxonomy" id="595537"/>
    <lineage>
        <taxon>Bacteria</taxon>
        <taxon>Pseudomonadati</taxon>
        <taxon>Pseudomonadota</taxon>
        <taxon>Betaproteobacteria</taxon>
        <taxon>Burkholderiales</taxon>
        <taxon>Comamonadaceae</taxon>
        <taxon>Variovorax</taxon>
    </lineage>
</organism>
<accession>E6UZ41</accession>
<dbReference type="HOGENOM" id="CLU_133067_0_1_4"/>
<keyword evidence="4 8" id="KW-0812">Transmembrane</keyword>
<evidence type="ECO:0000313" key="11">
    <source>
        <dbReference type="Proteomes" id="UP000008917"/>
    </source>
</evidence>
<keyword evidence="6 9" id="KW-0472">Membrane</keyword>
<evidence type="ECO:0000256" key="5">
    <source>
        <dbReference type="ARBA" id="ARBA00022989"/>
    </source>
</evidence>
<evidence type="ECO:0000256" key="3">
    <source>
        <dbReference type="ARBA" id="ARBA00022475"/>
    </source>
</evidence>
<keyword evidence="2" id="KW-0813">Transport</keyword>
<dbReference type="eggNOG" id="COG2076">
    <property type="taxonomic scope" value="Bacteria"/>
</dbReference>
<dbReference type="STRING" id="595537.Varpa_0148"/>
<dbReference type="GO" id="GO:0022857">
    <property type="term" value="F:transmembrane transporter activity"/>
    <property type="evidence" value="ECO:0007669"/>
    <property type="project" value="InterPro"/>
</dbReference>
<dbReference type="SUPFAM" id="SSF103481">
    <property type="entry name" value="Multidrug resistance efflux transporter EmrE"/>
    <property type="match status" value="1"/>
</dbReference>
<keyword evidence="5 9" id="KW-1133">Transmembrane helix</keyword>
<evidence type="ECO:0000256" key="8">
    <source>
        <dbReference type="RuleBase" id="RU003942"/>
    </source>
</evidence>
<dbReference type="InterPro" id="IPR045324">
    <property type="entry name" value="Small_multidrug_res"/>
</dbReference>